<organism evidence="2 3">
    <name type="scientific">Caldibacillus debilis</name>
    <dbReference type="NCBI Taxonomy" id="301148"/>
    <lineage>
        <taxon>Bacteria</taxon>
        <taxon>Bacillati</taxon>
        <taxon>Bacillota</taxon>
        <taxon>Bacilli</taxon>
        <taxon>Bacillales</taxon>
        <taxon>Bacillaceae</taxon>
        <taxon>Caldibacillus</taxon>
    </lineage>
</organism>
<accession>A0A150LFV6</accession>
<dbReference type="AlphaFoldDB" id="A0A150LFV6"/>
<feature type="region of interest" description="Disordered" evidence="1">
    <location>
        <begin position="22"/>
        <end position="47"/>
    </location>
</feature>
<reference evidence="2 3" key="1">
    <citation type="submission" date="2016-01" db="EMBL/GenBank/DDBJ databases">
        <title>Draft Genome Sequences of Seven Thermophilic Sporeformers Isolated from Foods.</title>
        <authorList>
            <person name="Berendsen E.M."/>
            <person name="Wells-Bennik M.H."/>
            <person name="Krawcyk A.O."/>
            <person name="De Jong A."/>
            <person name="Holsappel S."/>
            <person name="Eijlander R.T."/>
            <person name="Kuipers O.P."/>
        </authorList>
    </citation>
    <scope>NUCLEOTIDE SEQUENCE [LARGE SCALE GENOMIC DNA]</scope>
    <source>
        <strain evidence="2 3">B4135</strain>
    </source>
</reference>
<dbReference type="Proteomes" id="UP000075683">
    <property type="component" value="Unassembled WGS sequence"/>
</dbReference>
<proteinExistence type="predicted"/>
<dbReference type="STRING" id="301148.B4135_3240"/>
<name>A0A150LFV6_9BACI</name>
<comment type="caution">
    <text evidence="2">The sequence shown here is derived from an EMBL/GenBank/DDBJ whole genome shotgun (WGS) entry which is preliminary data.</text>
</comment>
<gene>
    <name evidence="2" type="ORF">B4135_3240</name>
</gene>
<sequence length="47" mass="5675">MQRKPFLFSEDRENAITMPRMRFKENHSDLPPERKRSGHQKQPLLPV</sequence>
<evidence type="ECO:0000313" key="2">
    <source>
        <dbReference type="EMBL" id="KYD11125.1"/>
    </source>
</evidence>
<dbReference type="EMBL" id="LQYT01000113">
    <property type="protein sequence ID" value="KYD11125.1"/>
    <property type="molecule type" value="Genomic_DNA"/>
</dbReference>
<feature type="compositionally biased region" description="Basic and acidic residues" evidence="1">
    <location>
        <begin position="22"/>
        <end position="35"/>
    </location>
</feature>
<evidence type="ECO:0000313" key="3">
    <source>
        <dbReference type="Proteomes" id="UP000075683"/>
    </source>
</evidence>
<evidence type="ECO:0000256" key="1">
    <source>
        <dbReference type="SAM" id="MobiDB-lite"/>
    </source>
</evidence>
<protein>
    <submittedName>
        <fullName evidence="2">Uncharacterized protein</fullName>
    </submittedName>
</protein>